<evidence type="ECO:0000313" key="4">
    <source>
        <dbReference type="Proteomes" id="UP001219525"/>
    </source>
</evidence>
<dbReference type="EMBL" id="JARJCW010000046">
    <property type="protein sequence ID" value="KAJ7204705.1"/>
    <property type="molecule type" value="Genomic_DNA"/>
</dbReference>
<feature type="domain" description="Zn(2)-C6 fungal-type" evidence="2">
    <location>
        <begin position="13"/>
        <end position="45"/>
    </location>
</feature>
<sequence>MVPGGKMRKKPPACDLCKAKRVLCHPQSNGLPCPRCAEKGLLCKTTHVPRGRPRKNPLSSEAASSTLSFPTAAEPLDSPNNVTSDTSSLLASPFADSASVQLSGDLVRHLFKCFLECPQYRHPLFRRNFDMERTLVAASWRLDLLPAQARVLACCICALSATFSWHPTIIGPGVLPESLADRSVFYLGADLRAYGVRRAPICRALYERAVSLACEARIHLEVSEHNAASCYILNSLEEGTGSSSRPWAAAYISHVRCLAASSQWTYDEPCRSIWRAFLMAEAFQATVHRKPIIISHADQLLITGSEPPSLESLLESFREKNRSSEKSDTASMVFTATSPCLFHATRLARELHENITGDYARRSPVSEVSVLKFLSALAIIQSLNSLLFSGVEFPAESTLAASPSPVYLVTDRNVRSCAFVISVFFTSLTLALHRELEYRGRATQDMDRDADATATHSSWAQERLVILRRQAHDMARSALHDVLRILQLQPYPLHRLHTTFFGVTEWAQFCADEADKAGGVLPAQAPVFEQILSTLKGLGYSQDDTWISALIERLEAHVTEYRYKAEAANIFSHGDTAQAAVSDMQLPLILDDYWTGILSSSNTLLGF</sequence>
<dbReference type="GO" id="GO:0000981">
    <property type="term" value="F:DNA-binding transcription factor activity, RNA polymerase II-specific"/>
    <property type="evidence" value="ECO:0007669"/>
    <property type="project" value="InterPro"/>
</dbReference>
<dbReference type="CDD" id="cd12148">
    <property type="entry name" value="fungal_TF_MHR"/>
    <property type="match status" value="1"/>
</dbReference>
<dbReference type="SUPFAM" id="SSF57701">
    <property type="entry name" value="Zn2/Cys6 DNA-binding domain"/>
    <property type="match status" value="1"/>
</dbReference>
<reference evidence="3" key="1">
    <citation type="submission" date="2023-03" db="EMBL/GenBank/DDBJ databases">
        <title>Massive genome expansion in bonnet fungi (Mycena s.s.) driven by repeated elements and novel gene families across ecological guilds.</title>
        <authorList>
            <consortium name="Lawrence Berkeley National Laboratory"/>
            <person name="Harder C.B."/>
            <person name="Miyauchi S."/>
            <person name="Viragh M."/>
            <person name="Kuo A."/>
            <person name="Thoen E."/>
            <person name="Andreopoulos B."/>
            <person name="Lu D."/>
            <person name="Skrede I."/>
            <person name="Drula E."/>
            <person name="Henrissat B."/>
            <person name="Morin E."/>
            <person name="Kohler A."/>
            <person name="Barry K."/>
            <person name="LaButti K."/>
            <person name="Morin E."/>
            <person name="Salamov A."/>
            <person name="Lipzen A."/>
            <person name="Mereny Z."/>
            <person name="Hegedus B."/>
            <person name="Baldrian P."/>
            <person name="Stursova M."/>
            <person name="Weitz H."/>
            <person name="Taylor A."/>
            <person name="Grigoriev I.V."/>
            <person name="Nagy L.G."/>
            <person name="Martin F."/>
            <person name="Kauserud H."/>
        </authorList>
    </citation>
    <scope>NUCLEOTIDE SEQUENCE</scope>
    <source>
        <strain evidence="3">9144</strain>
    </source>
</reference>
<dbReference type="InterPro" id="IPR001138">
    <property type="entry name" value="Zn2Cys6_DnaBD"/>
</dbReference>
<evidence type="ECO:0000259" key="2">
    <source>
        <dbReference type="PROSITE" id="PS50048"/>
    </source>
</evidence>
<protein>
    <recommendedName>
        <fullName evidence="2">Zn(2)-C6 fungal-type domain-containing protein</fullName>
    </recommendedName>
</protein>
<keyword evidence="1" id="KW-0539">Nucleus</keyword>
<evidence type="ECO:0000313" key="3">
    <source>
        <dbReference type="EMBL" id="KAJ7204705.1"/>
    </source>
</evidence>
<dbReference type="AlphaFoldDB" id="A0AAD6VB66"/>
<dbReference type="InterPro" id="IPR050797">
    <property type="entry name" value="Carb_Metab_Trans_Reg"/>
</dbReference>
<name>A0AAD6VB66_9AGAR</name>
<accession>A0AAD6VB66</accession>
<gene>
    <name evidence="3" type="ORF">GGX14DRAFT_459404</name>
</gene>
<organism evidence="3 4">
    <name type="scientific">Mycena pura</name>
    <dbReference type="NCBI Taxonomy" id="153505"/>
    <lineage>
        <taxon>Eukaryota</taxon>
        <taxon>Fungi</taxon>
        <taxon>Dikarya</taxon>
        <taxon>Basidiomycota</taxon>
        <taxon>Agaricomycotina</taxon>
        <taxon>Agaricomycetes</taxon>
        <taxon>Agaricomycetidae</taxon>
        <taxon>Agaricales</taxon>
        <taxon>Marasmiineae</taxon>
        <taxon>Mycenaceae</taxon>
        <taxon>Mycena</taxon>
    </lineage>
</organism>
<proteinExistence type="predicted"/>
<dbReference type="PROSITE" id="PS50048">
    <property type="entry name" value="ZN2_CY6_FUNGAL_2"/>
    <property type="match status" value="1"/>
</dbReference>
<dbReference type="GO" id="GO:0008270">
    <property type="term" value="F:zinc ion binding"/>
    <property type="evidence" value="ECO:0007669"/>
    <property type="project" value="InterPro"/>
</dbReference>
<dbReference type="PANTHER" id="PTHR31668">
    <property type="entry name" value="GLUCOSE TRANSPORT TRANSCRIPTION REGULATOR RGT1-RELATED-RELATED"/>
    <property type="match status" value="1"/>
</dbReference>
<comment type="caution">
    <text evidence="3">The sequence shown here is derived from an EMBL/GenBank/DDBJ whole genome shotgun (WGS) entry which is preliminary data.</text>
</comment>
<dbReference type="PROSITE" id="PS00463">
    <property type="entry name" value="ZN2_CY6_FUNGAL_1"/>
    <property type="match status" value="1"/>
</dbReference>
<evidence type="ECO:0000256" key="1">
    <source>
        <dbReference type="ARBA" id="ARBA00023242"/>
    </source>
</evidence>
<dbReference type="InterPro" id="IPR036864">
    <property type="entry name" value="Zn2-C6_fun-type_DNA-bd_sf"/>
</dbReference>
<dbReference type="Proteomes" id="UP001219525">
    <property type="component" value="Unassembled WGS sequence"/>
</dbReference>
<keyword evidence="4" id="KW-1185">Reference proteome</keyword>